<evidence type="ECO:0000256" key="2">
    <source>
        <dbReference type="ARBA" id="ARBA00004496"/>
    </source>
</evidence>
<dbReference type="SUPFAM" id="SSF64268">
    <property type="entry name" value="PX domain"/>
    <property type="match status" value="1"/>
</dbReference>
<accession>T2M2Q3</accession>
<dbReference type="EMBL" id="HAAD01000060">
    <property type="protein sequence ID" value="CDG66292.1"/>
    <property type="molecule type" value="mRNA"/>
</dbReference>
<dbReference type="InterPro" id="IPR001683">
    <property type="entry name" value="PX_dom"/>
</dbReference>
<dbReference type="InterPro" id="IPR043544">
    <property type="entry name" value="SNX10/11"/>
</dbReference>
<reference evidence="12" key="1">
    <citation type="journal article" date="2013" name="Genome Biol. Evol.">
        <title>Punctuated emergences of genetic and phenotypic innovations in eumetazoan, bilaterian, euteleostome, and hominidae ancestors.</title>
        <authorList>
            <person name="Wenger Y."/>
            <person name="Galliot B."/>
        </authorList>
    </citation>
    <scope>NUCLEOTIDE SEQUENCE</scope>
    <source>
        <tissue evidence="12">Whole animals</tissue>
    </source>
</reference>
<dbReference type="GO" id="GO:0006886">
    <property type="term" value="P:intracellular protein transport"/>
    <property type="evidence" value="ECO:0007669"/>
    <property type="project" value="InterPro"/>
</dbReference>
<gene>
    <name evidence="12" type="primary">SNX11</name>
</gene>
<feature type="domain" description="PX" evidence="11">
    <location>
        <begin position="80"/>
        <end position="197"/>
    </location>
</feature>
<dbReference type="Pfam" id="PF00787">
    <property type="entry name" value="PX"/>
    <property type="match status" value="1"/>
</dbReference>
<evidence type="ECO:0000256" key="1">
    <source>
        <dbReference type="ARBA" id="ARBA00004177"/>
    </source>
</evidence>
<evidence type="ECO:0000256" key="3">
    <source>
        <dbReference type="ARBA" id="ARBA00010883"/>
    </source>
</evidence>
<feature type="non-terminal residue" evidence="12">
    <location>
        <position position="1"/>
    </location>
</feature>
<evidence type="ECO:0000256" key="10">
    <source>
        <dbReference type="ARBA" id="ARBA00029433"/>
    </source>
</evidence>
<evidence type="ECO:0000256" key="7">
    <source>
        <dbReference type="ARBA" id="ARBA00022927"/>
    </source>
</evidence>
<evidence type="ECO:0000313" key="12">
    <source>
        <dbReference type="EMBL" id="CDG66292.1"/>
    </source>
</evidence>
<keyword evidence="9" id="KW-0472">Membrane</keyword>
<dbReference type="PANTHER" id="PTHR46209:SF3">
    <property type="entry name" value="PX DOMAIN-CONTAINING PROTEIN"/>
    <property type="match status" value="1"/>
</dbReference>
<keyword evidence="4" id="KW-0813">Transport</keyword>
<evidence type="ECO:0000256" key="6">
    <source>
        <dbReference type="ARBA" id="ARBA00022753"/>
    </source>
</evidence>
<dbReference type="GO" id="GO:0016050">
    <property type="term" value="P:vesicle organization"/>
    <property type="evidence" value="ECO:0007669"/>
    <property type="project" value="TreeGrafter"/>
</dbReference>
<dbReference type="Gene3D" id="3.30.1520.10">
    <property type="entry name" value="Phox-like domain"/>
    <property type="match status" value="1"/>
</dbReference>
<dbReference type="InterPro" id="IPR036871">
    <property type="entry name" value="PX_dom_sf"/>
</dbReference>
<keyword evidence="5" id="KW-0963">Cytoplasm</keyword>
<dbReference type="OrthoDB" id="5227681at2759"/>
<evidence type="ECO:0000259" key="11">
    <source>
        <dbReference type="PROSITE" id="PS50195"/>
    </source>
</evidence>
<dbReference type="GO" id="GO:0005768">
    <property type="term" value="C:endosome"/>
    <property type="evidence" value="ECO:0007669"/>
    <property type="project" value="UniProtKB-SubCell"/>
</dbReference>
<keyword evidence="7" id="KW-0653">Protein transport</keyword>
<name>T2M2Q3_HYDVU</name>
<dbReference type="PANTHER" id="PTHR46209">
    <property type="entry name" value="PX DOMAIN-CONTAINING PROTEIN"/>
    <property type="match status" value="1"/>
</dbReference>
<sequence>MRHAYRNNVPAESPQTYYKQALIIPFPYTIISEIKIRFQKTNCIAAKKLYLKNMMDSYMNWRMFVNEDNLVGNDRIYNKFLDIYVLHPRTHIRDGKALYTDYEVHVKTNHPEFAIKESNVRRRYSDFVWLKTKLGVNDIMMSTAPSLPGKRYFGRFKDQFLKHRQLGLQLFLNKVVEINAFLTDSALHLFLQTELSRSQMDNLLQQGVHLSNIRDKIIMLQKSKIQKEKTVDSEQLRFYNFKTCDFKRSISVDNIIVAKKVLNVPKDDGRGWSQYIGDGNCTWEVTSKKDSTDYYAGHVKKHCMTATACVLPSGQLRLPEDYAESRDFKSRQRSASWHGKTTDLIELFLDGYDVITAVPPDTCSDSDEMSVSYSSHQDEMFEESSDDGIEIDISKKLEVDLSEYTVVPLPSAQTFYGSGKIRSSNNGFHHSYSGSYGQS</sequence>
<dbReference type="GO" id="GO:1901981">
    <property type="term" value="F:phosphatidylinositol phosphate binding"/>
    <property type="evidence" value="ECO:0007669"/>
    <property type="project" value="TreeGrafter"/>
</dbReference>
<dbReference type="PROSITE" id="PS50195">
    <property type="entry name" value="PX"/>
    <property type="match status" value="1"/>
</dbReference>
<evidence type="ECO:0000256" key="4">
    <source>
        <dbReference type="ARBA" id="ARBA00022448"/>
    </source>
</evidence>
<keyword evidence="6" id="KW-0967">Endosome</keyword>
<evidence type="ECO:0000256" key="5">
    <source>
        <dbReference type="ARBA" id="ARBA00022490"/>
    </source>
</evidence>
<evidence type="ECO:0000256" key="8">
    <source>
        <dbReference type="ARBA" id="ARBA00023121"/>
    </source>
</evidence>
<comment type="similarity">
    <text evidence="3">Belongs to the sorting nexin family.</text>
</comment>
<evidence type="ECO:0000256" key="9">
    <source>
        <dbReference type="ARBA" id="ARBA00023136"/>
    </source>
</evidence>
<dbReference type="AlphaFoldDB" id="T2M2Q3"/>
<comment type="subcellular location">
    <subcellularLocation>
        <location evidence="2">Cytoplasm</location>
    </subcellularLocation>
    <subcellularLocation>
        <location evidence="10">Endomembrane system</location>
        <topology evidence="10">Peripheral membrane protein</topology>
        <orientation evidence="10">Cytoplasmic side</orientation>
    </subcellularLocation>
    <subcellularLocation>
        <location evidence="1">Endosome</location>
    </subcellularLocation>
</comment>
<protein>
    <submittedName>
        <fullName evidence="12">Sorting nexin-11</fullName>
    </submittedName>
</protein>
<organism evidence="12">
    <name type="scientific">Hydra vulgaris</name>
    <name type="common">Hydra</name>
    <name type="synonym">Hydra attenuata</name>
    <dbReference type="NCBI Taxonomy" id="6087"/>
    <lineage>
        <taxon>Eukaryota</taxon>
        <taxon>Metazoa</taxon>
        <taxon>Cnidaria</taxon>
        <taxon>Hydrozoa</taxon>
        <taxon>Hydroidolina</taxon>
        <taxon>Anthoathecata</taxon>
        <taxon>Aplanulata</taxon>
        <taxon>Hydridae</taxon>
        <taxon>Hydra</taxon>
    </lineage>
</organism>
<keyword evidence="8" id="KW-0446">Lipid-binding</keyword>
<dbReference type="SMART" id="SM00312">
    <property type="entry name" value="PX"/>
    <property type="match status" value="1"/>
</dbReference>
<proteinExistence type="evidence at transcript level"/>